<gene>
    <name evidence="2" type="ORF">Mterra_02825</name>
</gene>
<comment type="caution">
    <text evidence="2">The sequence shown here is derived from an EMBL/GenBank/DDBJ whole genome shotgun (WGS) entry which is preliminary data.</text>
</comment>
<dbReference type="OrthoDB" id="27243at2"/>
<proteinExistence type="predicted"/>
<dbReference type="InterPro" id="IPR053959">
    <property type="entry name" value="YvlB/LiaX_N"/>
</dbReference>
<sequence length="151" mass="16042">MEDKRRIMDMVKEGKISVEEAVRLLEAIEPPATGPRAPGGVAVMAPPAPPAPPARGIARMLRISVNGEGIKVNVNLPVSLAKFASNFIPPDAKQAMSAQGIDLAGILDMLKGDLPEGRLVDVEIQDMAQFTGEEGQRSPLKGTMHVVIEVV</sequence>
<accession>A0A399EBM6</accession>
<dbReference type="Pfam" id="PF22746">
    <property type="entry name" value="SHOCT-like_DUF2089-C"/>
    <property type="match status" value="1"/>
</dbReference>
<dbReference type="RefSeq" id="WP_119315811.1">
    <property type="nucleotide sequence ID" value="NZ_QXDL01000136.1"/>
</dbReference>
<protein>
    <recommendedName>
        <fullName evidence="1">YvlB/LiaX N-terminal domain-containing protein</fullName>
    </recommendedName>
</protein>
<dbReference type="Proteomes" id="UP000265715">
    <property type="component" value="Unassembled WGS sequence"/>
</dbReference>
<dbReference type="EMBL" id="QXDL01000136">
    <property type="protein sequence ID" value="RIH82057.1"/>
    <property type="molecule type" value="Genomic_DNA"/>
</dbReference>
<evidence type="ECO:0000259" key="1">
    <source>
        <dbReference type="Pfam" id="PF22746"/>
    </source>
</evidence>
<dbReference type="AlphaFoldDB" id="A0A399EBM6"/>
<name>A0A399EBM6_9DEIN</name>
<evidence type="ECO:0000313" key="3">
    <source>
        <dbReference type="Proteomes" id="UP000265715"/>
    </source>
</evidence>
<feature type="domain" description="YvlB/LiaX N-terminal" evidence="1">
    <location>
        <begin position="2"/>
        <end position="30"/>
    </location>
</feature>
<organism evidence="2 3">
    <name type="scientific">Calidithermus terrae</name>
    <dbReference type="NCBI Taxonomy" id="1408545"/>
    <lineage>
        <taxon>Bacteria</taxon>
        <taxon>Thermotogati</taxon>
        <taxon>Deinococcota</taxon>
        <taxon>Deinococci</taxon>
        <taxon>Thermales</taxon>
        <taxon>Thermaceae</taxon>
        <taxon>Calidithermus</taxon>
    </lineage>
</organism>
<keyword evidence="3" id="KW-1185">Reference proteome</keyword>
<reference evidence="2 3" key="1">
    <citation type="submission" date="2018-08" db="EMBL/GenBank/DDBJ databases">
        <title>Meiothermus terrae DSM 26712 genome sequencing project.</title>
        <authorList>
            <person name="Da Costa M.S."/>
            <person name="Albuquerque L."/>
            <person name="Raposo P."/>
            <person name="Froufe H.J.C."/>
            <person name="Barroso C.S."/>
            <person name="Egas C."/>
        </authorList>
    </citation>
    <scope>NUCLEOTIDE SEQUENCE [LARGE SCALE GENOMIC DNA]</scope>
    <source>
        <strain evidence="2 3">DSM 26712</strain>
    </source>
</reference>
<evidence type="ECO:0000313" key="2">
    <source>
        <dbReference type="EMBL" id="RIH82057.1"/>
    </source>
</evidence>